<keyword evidence="6" id="KW-1133">Transmembrane helix</keyword>
<name>A0A1H0DDW0_9HYPH</name>
<accession>A0A1H0DDW0</accession>
<dbReference type="PANTHER" id="PTHR43531">
    <property type="entry name" value="PROTEIN ICFG"/>
    <property type="match status" value="1"/>
</dbReference>
<dbReference type="SMART" id="SM00283">
    <property type="entry name" value="MA"/>
    <property type="match status" value="1"/>
</dbReference>
<keyword evidence="2" id="KW-0145">Chemotaxis</keyword>
<evidence type="ECO:0000256" key="4">
    <source>
        <dbReference type="PROSITE-ProRule" id="PRU00284"/>
    </source>
</evidence>
<dbReference type="InterPro" id="IPR051310">
    <property type="entry name" value="MCP_chemotaxis"/>
</dbReference>
<dbReference type="GO" id="GO:0006935">
    <property type="term" value="P:chemotaxis"/>
    <property type="evidence" value="ECO:0007669"/>
    <property type="project" value="UniProtKB-KW"/>
</dbReference>
<dbReference type="InterPro" id="IPR004089">
    <property type="entry name" value="MCPsignal_dom"/>
</dbReference>
<dbReference type="Proteomes" id="UP000198793">
    <property type="component" value="Unassembled WGS sequence"/>
</dbReference>
<feature type="transmembrane region" description="Helical" evidence="6">
    <location>
        <begin position="208"/>
        <end position="228"/>
    </location>
</feature>
<keyword evidence="4" id="KW-0807">Transducer</keyword>
<dbReference type="SMART" id="SM00304">
    <property type="entry name" value="HAMP"/>
    <property type="match status" value="1"/>
</dbReference>
<dbReference type="RefSeq" id="WP_090668887.1">
    <property type="nucleotide sequence ID" value="NZ_FNIT01000001.1"/>
</dbReference>
<dbReference type="FunFam" id="1.10.287.950:FF:000001">
    <property type="entry name" value="Methyl-accepting chemotaxis sensory transducer"/>
    <property type="match status" value="1"/>
</dbReference>
<evidence type="ECO:0000256" key="5">
    <source>
        <dbReference type="SAM" id="MobiDB-lite"/>
    </source>
</evidence>
<dbReference type="GO" id="GO:0007165">
    <property type="term" value="P:signal transduction"/>
    <property type="evidence" value="ECO:0007669"/>
    <property type="project" value="UniProtKB-KW"/>
</dbReference>
<dbReference type="EMBL" id="FNIT01000001">
    <property type="protein sequence ID" value="SDN68324.1"/>
    <property type="molecule type" value="Genomic_DNA"/>
</dbReference>
<dbReference type="Pfam" id="PF00672">
    <property type="entry name" value="HAMP"/>
    <property type="match status" value="1"/>
</dbReference>
<sequence length="592" mass="62733">MRFTIKAKLALSFGAVLLLSAAAGGFGIRSLQSTNDVLSDFAARPFQQVQSVEIMQAELQVARRSILRAMFATSPAELAPIRQGYDEAWSDIDRQVQRYLAAVQSASGKAEVADLTPLLQTTKVITDQAFELAGKAKVVMGRDVPDQTQVDEGAANWGAQALAFINDQQIPAATKATDRLAQLHDRAQGRAADFLAEAAATYSWTRTLLIALVVAAFLIGALTAWLLARSVLRGLSVVEENVARIGSGDISHRIVHARRDEIGDLLTKLCQMRLHLNEIVGDVRASAAQVASGSTQSAATADQLSSGSTEQAAASEEASAAIEEMTANVRQNADNAGQTETIATQAATSAQKTGIAVTASVEAMRTIAERIQVIQEIARQTDLLALNAAIEAARAGVHGKGFAVVASEVRKLAERSQAAASEIGQLSSQTLQTSEEAGRMLDALVPDINRTAELVSEISAACREQSVGIEQINQAIQQLDQVTQSNAGAANEMAATSGQLSEEATRLNERAGFFTLEEAAGAAVVLSSQSRAAMPGAMTPDRPVYAMQQQAERFALARRDVRSLSAAPRPFAGCDQGLELHLANEGFERLSA</sequence>
<feature type="region of interest" description="Disordered" evidence="5">
    <location>
        <begin position="298"/>
        <end position="319"/>
    </location>
</feature>
<evidence type="ECO:0000313" key="10">
    <source>
        <dbReference type="Proteomes" id="UP000198793"/>
    </source>
</evidence>
<dbReference type="STRING" id="1166073.SAMN05192530_101731"/>
<dbReference type="OrthoDB" id="3378718at2"/>
<comment type="subcellular location">
    <subcellularLocation>
        <location evidence="1">Membrane</location>
    </subcellularLocation>
</comment>
<dbReference type="InterPro" id="IPR003660">
    <property type="entry name" value="HAMP_dom"/>
</dbReference>
<evidence type="ECO:0000259" key="8">
    <source>
        <dbReference type="PROSITE" id="PS50885"/>
    </source>
</evidence>
<evidence type="ECO:0000313" key="9">
    <source>
        <dbReference type="EMBL" id="SDN68324.1"/>
    </source>
</evidence>
<dbReference type="PROSITE" id="PS50111">
    <property type="entry name" value="CHEMOTAXIS_TRANSDUC_2"/>
    <property type="match status" value="1"/>
</dbReference>
<organism evidence="9 10">
    <name type="scientific">Aureimonas jatrophae</name>
    <dbReference type="NCBI Taxonomy" id="1166073"/>
    <lineage>
        <taxon>Bacteria</taxon>
        <taxon>Pseudomonadati</taxon>
        <taxon>Pseudomonadota</taxon>
        <taxon>Alphaproteobacteria</taxon>
        <taxon>Hyphomicrobiales</taxon>
        <taxon>Aurantimonadaceae</taxon>
        <taxon>Aureimonas</taxon>
    </lineage>
</organism>
<dbReference type="Pfam" id="PF12729">
    <property type="entry name" value="4HB_MCP_1"/>
    <property type="match status" value="1"/>
</dbReference>
<keyword evidence="6" id="KW-0812">Transmembrane</keyword>
<dbReference type="PANTHER" id="PTHR43531:SF11">
    <property type="entry name" value="METHYL-ACCEPTING CHEMOTAXIS PROTEIN 3"/>
    <property type="match status" value="1"/>
</dbReference>
<protein>
    <submittedName>
        <fullName evidence="9">Methyl-accepting chemotaxis protein</fullName>
    </submittedName>
</protein>
<evidence type="ECO:0000256" key="3">
    <source>
        <dbReference type="ARBA" id="ARBA00029447"/>
    </source>
</evidence>
<evidence type="ECO:0000259" key="7">
    <source>
        <dbReference type="PROSITE" id="PS50111"/>
    </source>
</evidence>
<feature type="domain" description="Methyl-accepting transducer" evidence="7">
    <location>
        <begin position="286"/>
        <end position="501"/>
    </location>
</feature>
<dbReference type="InterPro" id="IPR024478">
    <property type="entry name" value="HlyB_4HB_MCP"/>
</dbReference>
<proteinExistence type="inferred from homology"/>
<dbReference type="GO" id="GO:0005886">
    <property type="term" value="C:plasma membrane"/>
    <property type="evidence" value="ECO:0007669"/>
    <property type="project" value="TreeGrafter"/>
</dbReference>
<keyword evidence="6" id="KW-0472">Membrane</keyword>
<dbReference type="AlphaFoldDB" id="A0A1H0DDW0"/>
<evidence type="ECO:0000256" key="1">
    <source>
        <dbReference type="ARBA" id="ARBA00004370"/>
    </source>
</evidence>
<gene>
    <name evidence="9" type="ORF">SAMN05192530_101731</name>
</gene>
<evidence type="ECO:0000256" key="2">
    <source>
        <dbReference type="ARBA" id="ARBA00022500"/>
    </source>
</evidence>
<dbReference type="GO" id="GO:0004888">
    <property type="term" value="F:transmembrane signaling receptor activity"/>
    <property type="evidence" value="ECO:0007669"/>
    <property type="project" value="TreeGrafter"/>
</dbReference>
<evidence type="ECO:0000256" key="6">
    <source>
        <dbReference type="SAM" id="Phobius"/>
    </source>
</evidence>
<dbReference type="PROSITE" id="PS50885">
    <property type="entry name" value="HAMP"/>
    <property type="match status" value="1"/>
</dbReference>
<dbReference type="Gene3D" id="1.10.287.950">
    <property type="entry name" value="Methyl-accepting chemotaxis protein"/>
    <property type="match status" value="1"/>
</dbReference>
<feature type="domain" description="HAMP" evidence="8">
    <location>
        <begin position="229"/>
        <end position="281"/>
    </location>
</feature>
<dbReference type="SUPFAM" id="SSF58104">
    <property type="entry name" value="Methyl-accepting chemotaxis protein (MCP) signaling domain"/>
    <property type="match status" value="1"/>
</dbReference>
<dbReference type="Pfam" id="PF00015">
    <property type="entry name" value="MCPsignal"/>
    <property type="match status" value="1"/>
</dbReference>
<keyword evidence="10" id="KW-1185">Reference proteome</keyword>
<reference evidence="9 10" key="1">
    <citation type="submission" date="2016-10" db="EMBL/GenBank/DDBJ databases">
        <authorList>
            <person name="de Groot N.N."/>
        </authorList>
    </citation>
    <scope>NUCLEOTIDE SEQUENCE [LARGE SCALE GENOMIC DNA]</scope>
    <source>
        <strain evidence="10">L7-484,KACC 16230,DSM 25025</strain>
    </source>
</reference>
<comment type="similarity">
    <text evidence="3">Belongs to the methyl-accepting chemotaxis (MCP) protein family.</text>
</comment>
<feature type="compositionally biased region" description="Low complexity" evidence="5">
    <location>
        <begin position="305"/>
        <end position="319"/>
    </location>
</feature>